<evidence type="ECO:0000313" key="2">
    <source>
        <dbReference type="Proteomes" id="UP000235826"/>
    </source>
</evidence>
<name>A0A2K9PMH0_9FLAO</name>
<sequence>MATNPVSVTFGSDSTGLIVCNAHAAYYQRVTLTWKVLQSETTVIFSGSGEGVPMKTQDGSTSYEIGATRQALHISALFEYSTSGPNGPFVKAVVNDPIISSAGGTTIVTVTSEDSNDKDNNDSYLIISYKSL</sequence>
<keyword evidence="2" id="KW-1185">Reference proteome</keyword>
<accession>A0A2K9PMH0</accession>
<dbReference type="Gene3D" id="2.60.120.400">
    <property type="entry name" value="Calcium-mediated lectin"/>
    <property type="match status" value="1"/>
</dbReference>
<evidence type="ECO:0008006" key="3">
    <source>
        <dbReference type="Google" id="ProtNLM"/>
    </source>
</evidence>
<organism evidence="1 2">
    <name type="scientific">Flavivirga eckloniae</name>
    <dbReference type="NCBI Taxonomy" id="1803846"/>
    <lineage>
        <taxon>Bacteria</taxon>
        <taxon>Pseudomonadati</taxon>
        <taxon>Bacteroidota</taxon>
        <taxon>Flavobacteriia</taxon>
        <taxon>Flavobacteriales</taxon>
        <taxon>Flavobacteriaceae</taxon>
        <taxon>Flavivirga</taxon>
    </lineage>
</organism>
<dbReference type="KEGG" id="fek:C1H87_05630"/>
<protein>
    <recommendedName>
        <fullName evidence="3">Calcium-mediated lectin domain-containing protein</fullName>
    </recommendedName>
</protein>
<dbReference type="AlphaFoldDB" id="A0A2K9PMH0"/>
<dbReference type="OrthoDB" id="9843281at2"/>
<dbReference type="InterPro" id="IPR036684">
    <property type="entry name" value="Ca_lectin_sf"/>
</dbReference>
<dbReference type="EMBL" id="CP025791">
    <property type="protein sequence ID" value="AUP78226.1"/>
    <property type="molecule type" value="Genomic_DNA"/>
</dbReference>
<reference evidence="1 2" key="1">
    <citation type="submission" date="2018-01" db="EMBL/GenBank/DDBJ databases">
        <title>Complete genome sequence of Flavivirga eckloniae ECD14 isolated from seaweed Ecklonia cava.</title>
        <authorList>
            <person name="Lee J.H."/>
            <person name="Baik K.S."/>
            <person name="Seong C.N."/>
        </authorList>
    </citation>
    <scope>NUCLEOTIDE SEQUENCE [LARGE SCALE GENOMIC DNA]</scope>
    <source>
        <strain evidence="1 2">ECD14</strain>
    </source>
</reference>
<dbReference type="RefSeq" id="WP_102754882.1">
    <property type="nucleotide sequence ID" value="NZ_CP025791.1"/>
</dbReference>
<gene>
    <name evidence="1" type="ORF">C1H87_05630</name>
</gene>
<evidence type="ECO:0000313" key="1">
    <source>
        <dbReference type="EMBL" id="AUP78226.1"/>
    </source>
</evidence>
<dbReference type="Proteomes" id="UP000235826">
    <property type="component" value="Chromosome"/>
</dbReference>
<proteinExistence type="predicted"/>